<reference evidence="2" key="1">
    <citation type="journal article" date="2020" name="Stud. Mycol.">
        <title>101 Dothideomycetes genomes: a test case for predicting lifestyles and emergence of pathogens.</title>
        <authorList>
            <person name="Haridas S."/>
            <person name="Albert R."/>
            <person name="Binder M."/>
            <person name="Bloem J."/>
            <person name="Labutti K."/>
            <person name="Salamov A."/>
            <person name="Andreopoulos B."/>
            <person name="Baker S."/>
            <person name="Barry K."/>
            <person name="Bills G."/>
            <person name="Bluhm B."/>
            <person name="Cannon C."/>
            <person name="Castanera R."/>
            <person name="Culley D."/>
            <person name="Daum C."/>
            <person name="Ezra D."/>
            <person name="Gonzalez J."/>
            <person name="Henrissat B."/>
            <person name="Kuo A."/>
            <person name="Liang C."/>
            <person name="Lipzen A."/>
            <person name="Lutzoni F."/>
            <person name="Magnuson J."/>
            <person name="Mondo S."/>
            <person name="Nolan M."/>
            <person name="Ohm R."/>
            <person name="Pangilinan J."/>
            <person name="Park H.-J."/>
            <person name="Ramirez L."/>
            <person name="Alfaro M."/>
            <person name="Sun H."/>
            <person name="Tritt A."/>
            <person name="Yoshinaga Y."/>
            <person name="Zwiers L.-H."/>
            <person name="Turgeon B."/>
            <person name="Goodwin S."/>
            <person name="Spatafora J."/>
            <person name="Crous P."/>
            <person name="Grigoriev I."/>
        </authorList>
    </citation>
    <scope>NUCLEOTIDE SEQUENCE</scope>
    <source>
        <strain evidence="2">CBS 115976</strain>
    </source>
</reference>
<evidence type="ECO:0000313" key="3">
    <source>
        <dbReference type="Proteomes" id="UP000799302"/>
    </source>
</evidence>
<evidence type="ECO:0000256" key="1">
    <source>
        <dbReference type="SAM" id="MobiDB-lite"/>
    </source>
</evidence>
<gene>
    <name evidence="2" type="ORF">BT63DRAFT_451216</name>
</gene>
<protein>
    <submittedName>
        <fullName evidence="2">Uncharacterized protein</fullName>
    </submittedName>
</protein>
<sequence length="342" mass="38388">MPMTHFPLPNLRQSNRSSVTISSPPRSQASSHRSSIPNYAHQSPKPWPPRPCHNQRKQDAINHPQRHRHRRHKHRPRRGVGDERVREADASLSRVIAGLVTQLYGKPRGDRLKWRNTYERVMEEIITVRDNSPAIDGTAVNHTAVADNVANGTAGSEESKAWALVPYVSRIDAVLPGFDAVQPETESVQTKEIWEDSLDVEGVVVCRLPRIPQVLDAWDFEELAAIHREKETSVPAVEAEEDEWAWIASAIEAYTSQPADDDTKAGEDDLEMAVNSWMPADIDSLLQEPAPSVITSFEMGWEWGAEVDDFITVPAEPDEVLPKEELENFVNICVLEAWGVHA</sequence>
<dbReference type="Proteomes" id="UP000799302">
    <property type="component" value="Unassembled WGS sequence"/>
</dbReference>
<dbReference type="EMBL" id="MU004231">
    <property type="protein sequence ID" value="KAF2673186.1"/>
    <property type="molecule type" value="Genomic_DNA"/>
</dbReference>
<accession>A0A6A6UNA6</accession>
<keyword evidence="3" id="KW-1185">Reference proteome</keyword>
<feature type="region of interest" description="Disordered" evidence="1">
    <location>
        <begin position="1"/>
        <end position="85"/>
    </location>
</feature>
<name>A0A6A6UNA6_9PEZI</name>
<feature type="compositionally biased region" description="Polar residues" evidence="1">
    <location>
        <begin position="11"/>
        <end position="41"/>
    </location>
</feature>
<evidence type="ECO:0000313" key="2">
    <source>
        <dbReference type="EMBL" id="KAF2673186.1"/>
    </source>
</evidence>
<proteinExistence type="predicted"/>
<organism evidence="2 3">
    <name type="scientific">Microthyrium microscopicum</name>
    <dbReference type="NCBI Taxonomy" id="703497"/>
    <lineage>
        <taxon>Eukaryota</taxon>
        <taxon>Fungi</taxon>
        <taxon>Dikarya</taxon>
        <taxon>Ascomycota</taxon>
        <taxon>Pezizomycotina</taxon>
        <taxon>Dothideomycetes</taxon>
        <taxon>Dothideomycetes incertae sedis</taxon>
        <taxon>Microthyriales</taxon>
        <taxon>Microthyriaceae</taxon>
        <taxon>Microthyrium</taxon>
    </lineage>
</organism>
<feature type="compositionally biased region" description="Basic residues" evidence="1">
    <location>
        <begin position="64"/>
        <end position="78"/>
    </location>
</feature>
<dbReference type="AlphaFoldDB" id="A0A6A6UNA6"/>